<dbReference type="InterPro" id="IPR036770">
    <property type="entry name" value="Ankyrin_rpt-contain_sf"/>
</dbReference>
<evidence type="ECO:0000256" key="1">
    <source>
        <dbReference type="PROSITE-ProRule" id="PRU00023"/>
    </source>
</evidence>
<proteinExistence type="predicted"/>
<evidence type="ECO:0000313" key="5">
    <source>
        <dbReference type="Proteomes" id="UP001157418"/>
    </source>
</evidence>
<feature type="transmembrane region" description="Helical" evidence="2">
    <location>
        <begin position="472"/>
        <end position="490"/>
    </location>
</feature>
<feature type="transmembrane region" description="Helical" evidence="2">
    <location>
        <begin position="595"/>
        <end position="618"/>
    </location>
</feature>
<dbReference type="InterPro" id="IPR002110">
    <property type="entry name" value="Ankyrin_rpt"/>
</dbReference>
<dbReference type="Pfam" id="PF13962">
    <property type="entry name" value="PGG"/>
    <property type="match status" value="1"/>
</dbReference>
<dbReference type="PROSITE" id="PS50088">
    <property type="entry name" value="ANK_REPEAT"/>
    <property type="match status" value="1"/>
</dbReference>
<dbReference type="SMART" id="SM00248">
    <property type="entry name" value="ANK"/>
    <property type="match status" value="3"/>
</dbReference>
<dbReference type="InterPro" id="IPR026961">
    <property type="entry name" value="PGG_dom"/>
</dbReference>
<keyword evidence="1" id="KW-0040">ANK repeat</keyword>
<keyword evidence="5" id="KW-1185">Reference proteome</keyword>
<feature type="transmembrane region" description="Helical" evidence="2">
    <location>
        <begin position="256"/>
        <end position="281"/>
    </location>
</feature>
<keyword evidence="2" id="KW-0812">Transmembrane</keyword>
<evidence type="ECO:0000256" key="2">
    <source>
        <dbReference type="SAM" id="Phobius"/>
    </source>
</evidence>
<dbReference type="Proteomes" id="UP001157418">
    <property type="component" value="Unassembled WGS sequence"/>
</dbReference>
<dbReference type="PANTHER" id="PTHR24177">
    <property type="entry name" value="CASKIN"/>
    <property type="match status" value="1"/>
</dbReference>
<evidence type="ECO:0000259" key="3">
    <source>
        <dbReference type="Pfam" id="PF13962"/>
    </source>
</evidence>
<dbReference type="Gene3D" id="1.25.40.20">
    <property type="entry name" value="Ankyrin repeat-containing domain"/>
    <property type="match status" value="1"/>
</dbReference>
<evidence type="ECO:0000313" key="4">
    <source>
        <dbReference type="EMBL" id="CAH1449228.1"/>
    </source>
</evidence>
<feature type="transmembrane region" description="Helical" evidence="2">
    <location>
        <begin position="510"/>
        <end position="538"/>
    </location>
</feature>
<dbReference type="AlphaFoldDB" id="A0AAU9PFS7"/>
<accession>A0AAU9PFS7</accession>
<dbReference type="SUPFAM" id="SSF48403">
    <property type="entry name" value="Ankyrin repeat"/>
    <property type="match status" value="1"/>
</dbReference>
<feature type="transmembrane region" description="Helical" evidence="2">
    <location>
        <begin position="550"/>
        <end position="575"/>
    </location>
</feature>
<protein>
    <recommendedName>
        <fullName evidence="3">PGG domain-containing protein</fullName>
    </recommendedName>
</protein>
<keyword evidence="2" id="KW-0472">Membrane</keyword>
<keyword evidence="2" id="KW-1133">Transmembrane helix</keyword>
<gene>
    <name evidence="4" type="ORF">LVIROSA_LOCUS34720</name>
</gene>
<organism evidence="4 5">
    <name type="scientific">Lactuca virosa</name>
    <dbReference type="NCBI Taxonomy" id="75947"/>
    <lineage>
        <taxon>Eukaryota</taxon>
        <taxon>Viridiplantae</taxon>
        <taxon>Streptophyta</taxon>
        <taxon>Embryophyta</taxon>
        <taxon>Tracheophyta</taxon>
        <taxon>Spermatophyta</taxon>
        <taxon>Magnoliopsida</taxon>
        <taxon>eudicotyledons</taxon>
        <taxon>Gunneridae</taxon>
        <taxon>Pentapetalae</taxon>
        <taxon>asterids</taxon>
        <taxon>campanulids</taxon>
        <taxon>Asterales</taxon>
        <taxon>Asteraceae</taxon>
        <taxon>Cichorioideae</taxon>
        <taxon>Cichorieae</taxon>
        <taxon>Lactucinae</taxon>
        <taxon>Lactuca</taxon>
    </lineage>
</organism>
<sequence>MSKWYAVSAPTNVQHAVTLVITKPINKDQHKNLHRASLKGDWSEAESILKSNKDVVKEAICNDGSTILHIAVGKGDKGFIQNLISYINVADVLVKRSSDGSTALHIAAIVGNTYAADLLVKKNKNLLQIKDHKNQEALHKAYEYLHLDTIEYLSKATEDWADVEISVDLLVNVISGNQYNLASKLIKKFPNLAVQNDEVLMAIAKSFPSGLGYWEALLYPSLGTIWKTILSTGIMSLTHVKMSLVPLRILLFVYQLIYFLILMICFLFLVLYYALWMATVITPFKHMKKKKEWEEAKRVLRLVCDEIDKLEIAATRNSFYNRTIIVAECQGAYKVVDEILFRSPEAIQSTDEKGHDIIQLAVLHRSVKIYNLIYDDVERKNLYKKLLDSSKNNMLHLAGRLAPSHKLDQRSNPALQLQGELQWYMEVKKLVFPTYITQENNSKETPDTVFTREHENLLNAGENWMTSTAKSGNIIAALITTIVFTAAITVPGGSNAEGVPVLKDSTAFTIFLIADVISLCGSSTAILAFTSIIIAPFAEKYFLNALPIRILLGHFSLFLSTTSMMVAFSATTYHVFYDENPWKIGPLCALAELPIIYFISQEIPMIVVLIWSTYVSIFGKRRKSAYIRFHPDKLRLYLAL</sequence>
<feature type="repeat" description="ANK" evidence="1">
    <location>
        <begin position="99"/>
        <end position="131"/>
    </location>
</feature>
<dbReference type="PANTHER" id="PTHR24177:SF475">
    <property type="entry name" value="ANKYRIN REPEAT-CONTAINING DOMAIN, PGG DOMAIN PROTEIN-RELATED"/>
    <property type="match status" value="1"/>
</dbReference>
<feature type="domain" description="PGG" evidence="3">
    <location>
        <begin position="463"/>
        <end position="574"/>
    </location>
</feature>
<dbReference type="GO" id="GO:0016020">
    <property type="term" value="C:membrane"/>
    <property type="evidence" value="ECO:0007669"/>
    <property type="project" value="TreeGrafter"/>
</dbReference>
<name>A0AAU9PFS7_9ASTR</name>
<dbReference type="EMBL" id="CAKMRJ010005634">
    <property type="protein sequence ID" value="CAH1449228.1"/>
    <property type="molecule type" value="Genomic_DNA"/>
</dbReference>
<reference evidence="4 5" key="1">
    <citation type="submission" date="2022-01" db="EMBL/GenBank/DDBJ databases">
        <authorList>
            <person name="Xiong W."/>
            <person name="Schranz E."/>
        </authorList>
    </citation>
    <scope>NUCLEOTIDE SEQUENCE [LARGE SCALE GENOMIC DNA]</scope>
</reference>
<dbReference type="Pfam" id="PF12796">
    <property type="entry name" value="Ank_2"/>
    <property type="match status" value="1"/>
</dbReference>
<comment type="caution">
    <text evidence="4">The sequence shown here is derived from an EMBL/GenBank/DDBJ whole genome shotgun (WGS) entry which is preliminary data.</text>
</comment>
<dbReference type="PROSITE" id="PS50297">
    <property type="entry name" value="ANK_REP_REGION"/>
    <property type="match status" value="1"/>
</dbReference>